<name>A0AB40B867_DIOCR</name>
<keyword evidence="3" id="KW-1185">Reference proteome</keyword>
<evidence type="ECO:0000256" key="1">
    <source>
        <dbReference type="SAM" id="MobiDB-lite"/>
    </source>
</evidence>
<reference evidence="4" key="1">
    <citation type="submission" date="2025-08" db="UniProtKB">
        <authorList>
            <consortium name="RefSeq"/>
        </authorList>
    </citation>
    <scope>IDENTIFICATION</scope>
</reference>
<accession>A0AB40B867</accession>
<feature type="region of interest" description="Disordered" evidence="1">
    <location>
        <begin position="54"/>
        <end position="98"/>
    </location>
</feature>
<dbReference type="PANTHER" id="PTHR32166:SF121">
    <property type="entry name" value="DUF659 DOMAIN-CONTAINING PROTEIN"/>
    <property type="match status" value="1"/>
</dbReference>
<gene>
    <name evidence="4" type="primary">LOC120260049</name>
</gene>
<evidence type="ECO:0000259" key="2">
    <source>
        <dbReference type="Pfam" id="PF04937"/>
    </source>
</evidence>
<sequence length="556" mass="63563">MFICNFCSKVVKGGRIHRTKLHLSRQRGDVGPCKKVPADVRYRLQENLREFYEQKNANEREPVNPFGYSVHPFEGDMNEDPDNASLQDSGPSDLSRKRKKTGITSYFPSGNKLGTNLTIKAALQSKERWHEVDLAIARFFYDACIPMNASNSFYFQPMIDAIACIGLGYKGPTYYALRTNLLEESKKELQLLFDTYRISWEDCGCTIMADGWKDIRQRSLINFLVYSPKGTSFIKSVDASDMISDASTFCNLFAEIVEIVGWKNVVHVVTDNAANYKAVGRLLNDKYPSILWTPCAAHCLNLMLKDIAKIPHIETLAHRASSITIFVYNLKWTLSWLRNIKGWTEILRPGDTRFATTFIALKSLHDHKSDLQAMVTSRDLLVWNGSKTKKAKDVCNIVLDNQFWNDCLVVVKIASPLVRLLRIVDSDERPSLCYIYEGMIRASKAIKETFKYVRRLYQPYISILEERWEHQMSQDIHAAAFWLNPTFQYDKDTVEICQSPNVMDGFITIISNPNIAPNHNKMIVESSIFRERMGSFGNSLTQSSSKITRLGMIIDI</sequence>
<dbReference type="GeneID" id="120260049"/>
<dbReference type="RefSeq" id="XP_039123427.1">
    <property type="nucleotide sequence ID" value="XM_039267493.1"/>
</dbReference>
<feature type="domain" description="DUF659" evidence="2">
    <location>
        <begin position="172"/>
        <end position="323"/>
    </location>
</feature>
<organism evidence="3 4">
    <name type="scientific">Dioscorea cayennensis subsp. rotundata</name>
    <name type="common">White Guinea yam</name>
    <name type="synonym">Dioscorea rotundata</name>
    <dbReference type="NCBI Taxonomy" id="55577"/>
    <lineage>
        <taxon>Eukaryota</taxon>
        <taxon>Viridiplantae</taxon>
        <taxon>Streptophyta</taxon>
        <taxon>Embryophyta</taxon>
        <taxon>Tracheophyta</taxon>
        <taxon>Spermatophyta</taxon>
        <taxon>Magnoliopsida</taxon>
        <taxon>Liliopsida</taxon>
        <taxon>Dioscoreales</taxon>
        <taxon>Dioscoreaceae</taxon>
        <taxon>Dioscorea</taxon>
    </lineage>
</organism>
<dbReference type="Proteomes" id="UP001515500">
    <property type="component" value="Chromosome 5"/>
</dbReference>
<dbReference type="PANTHER" id="PTHR32166">
    <property type="entry name" value="OSJNBA0013A04.12 PROTEIN"/>
    <property type="match status" value="1"/>
</dbReference>
<dbReference type="AlphaFoldDB" id="A0AB40B867"/>
<evidence type="ECO:0000313" key="3">
    <source>
        <dbReference type="Proteomes" id="UP001515500"/>
    </source>
</evidence>
<evidence type="ECO:0000313" key="4">
    <source>
        <dbReference type="RefSeq" id="XP_039123427.1"/>
    </source>
</evidence>
<dbReference type="SUPFAM" id="SSF53098">
    <property type="entry name" value="Ribonuclease H-like"/>
    <property type="match status" value="1"/>
</dbReference>
<dbReference type="InterPro" id="IPR012337">
    <property type="entry name" value="RNaseH-like_sf"/>
</dbReference>
<dbReference type="InterPro" id="IPR007021">
    <property type="entry name" value="DUF659"/>
</dbReference>
<proteinExistence type="predicted"/>
<dbReference type="Pfam" id="PF04937">
    <property type="entry name" value="DUF659"/>
    <property type="match status" value="1"/>
</dbReference>
<protein>
    <submittedName>
        <fullName evidence="4">Uncharacterized protein LOC120260049</fullName>
    </submittedName>
</protein>